<dbReference type="EMBL" id="MBUA01000012">
    <property type="protein sequence ID" value="MBC6491020.1"/>
    <property type="molecule type" value="Genomic_DNA"/>
</dbReference>
<evidence type="ECO:0000259" key="4">
    <source>
        <dbReference type="Pfam" id="PF00535"/>
    </source>
</evidence>
<proteinExistence type="inferred from homology"/>
<protein>
    <recommendedName>
        <fullName evidence="4">Glycosyltransferase 2-like domain-containing protein</fullName>
    </recommendedName>
</protein>
<name>A0ABR7M8I4_9BACT</name>
<evidence type="ECO:0000313" key="5">
    <source>
        <dbReference type="EMBL" id="MBC6491020.1"/>
    </source>
</evidence>
<comment type="similarity">
    <text evidence="1">Belongs to the glycosyltransferase 2 family.</text>
</comment>
<dbReference type="PANTHER" id="PTHR43179:SF12">
    <property type="entry name" value="GALACTOFURANOSYLTRANSFERASE GLFT2"/>
    <property type="match status" value="1"/>
</dbReference>
<keyword evidence="3" id="KW-0808">Transferase</keyword>
<reference evidence="5 6" key="1">
    <citation type="submission" date="2016-07" db="EMBL/GenBank/DDBJ databases">
        <title>Genome analysis of Flavihumibacter stibioxidans YS-17.</title>
        <authorList>
            <person name="Shi K."/>
            <person name="Han Y."/>
            <person name="Wang G."/>
        </authorList>
    </citation>
    <scope>NUCLEOTIDE SEQUENCE [LARGE SCALE GENOMIC DNA]</scope>
    <source>
        <strain evidence="5 6">YS-17</strain>
    </source>
</reference>
<feature type="domain" description="Glycosyltransferase 2-like" evidence="4">
    <location>
        <begin position="8"/>
        <end position="133"/>
    </location>
</feature>
<dbReference type="Pfam" id="PF00535">
    <property type="entry name" value="Glycos_transf_2"/>
    <property type="match status" value="1"/>
</dbReference>
<evidence type="ECO:0000256" key="2">
    <source>
        <dbReference type="ARBA" id="ARBA00022676"/>
    </source>
</evidence>
<evidence type="ECO:0000256" key="3">
    <source>
        <dbReference type="ARBA" id="ARBA00022679"/>
    </source>
</evidence>
<dbReference type="SUPFAM" id="SSF53448">
    <property type="entry name" value="Nucleotide-diphospho-sugar transferases"/>
    <property type="match status" value="1"/>
</dbReference>
<dbReference type="InterPro" id="IPR029044">
    <property type="entry name" value="Nucleotide-diphossugar_trans"/>
</dbReference>
<dbReference type="InterPro" id="IPR001173">
    <property type="entry name" value="Glyco_trans_2-like"/>
</dbReference>
<keyword evidence="6" id="KW-1185">Reference proteome</keyword>
<dbReference type="Proteomes" id="UP000765802">
    <property type="component" value="Unassembled WGS sequence"/>
</dbReference>
<organism evidence="5 6">
    <name type="scientific">Flavihumibacter stibioxidans</name>
    <dbReference type="NCBI Taxonomy" id="1834163"/>
    <lineage>
        <taxon>Bacteria</taxon>
        <taxon>Pseudomonadati</taxon>
        <taxon>Bacteroidota</taxon>
        <taxon>Chitinophagia</taxon>
        <taxon>Chitinophagales</taxon>
        <taxon>Chitinophagaceae</taxon>
        <taxon>Flavihumibacter</taxon>
    </lineage>
</organism>
<accession>A0ABR7M8I4</accession>
<dbReference type="PANTHER" id="PTHR43179">
    <property type="entry name" value="RHAMNOSYLTRANSFERASE WBBL"/>
    <property type="match status" value="1"/>
</dbReference>
<evidence type="ECO:0000256" key="1">
    <source>
        <dbReference type="ARBA" id="ARBA00006739"/>
    </source>
</evidence>
<dbReference type="Gene3D" id="3.90.550.10">
    <property type="entry name" value="Spore Coat Polysaccharide Biosynthesis Protein SpsA, Chain A"/>
    <property type="match status" value="1"/>
</dbReference>
<gene>
    <name evidence="5" type="ORF">BC349_08260</name>
</gene>
<evidence type="ECO:0000313" key="6">
    <source>
        <dbReference type="Proteomes" id="UP000765802"/>
    </source>
</evidence>
<sequence length="285" mass="32325">MIDTRQFSVIIPTWNRGELLKVTLGKLRAYPQFIAEIHVYVDGGDEATISFLGNQFPEVHFFQGQKNIGPGGGRNVLLSKAQSPFILSLDDDSYPVSAGFFERVLDSLEKYPTAGLLACQIYHKFEETPAWVDQVKQKAVFEGCGCIYRKIALKGVPGYVPVQWAYGVEEQDLALQLIDKGWDIFLDKSLVVFHNTDLGHHNDPKKNAAAIANRALLAYLRFPARYTWLGLAMFFNRIYWALKNSRSKGVLKGILMTPSLLFQYRHLRVPVTASTIRKWRKIEQG</sequence>
<keyword evidence="2" id="KW-0328">Glycosyltransferase</keyword>
<comment type="caution">
    <text evidence="5">The sequence shown here is derived from an EMBL/GenBank/DDBJ whole genome shotgun (WGS) entry which is preliminary data.</text>
</comment>
<dbReference type="RefSeq" id="WP_187256355.1">
    <property type="nucleotide sequence ID" value="NZ_JBHULF010000014.1"/>
</dbReference>